<dbReference type="Proteomes" id="UP000683246">
    <property type="component" value="Chromosome"/>
</dbReference>
<evidence type="ECO:0000313" key="3">
    <source>
        <dbReference type="Proteomes" id="UP000683246"/>
    </source>
</evidence>
<evidence type="ECO:0000313" key="2">
    <source>
        <dbReference type="EMBL" id="QUI23805.1"/>
    </source>
</evidence>
<gene>
    <name evidence="2" type="ORF">HZI73_16565</name>
</gene>
<proteinExistence type="inferred from homology"/>
<dbReference type="EMBL" id="CP058649">
    <property type="protein sequence ID" value="QUI23805.1"/>
    <property type="molecule type" value="Genomic_DNA"/>
</dbReference>
<evidence type="ECO:0000256" key="1">
    <source>
        <dbReference type="ARBA" id="ARBA00005721"/>
    </source>
</evidence>
<organism evidence="2 3">
    <name type="scientific">Vallitalea pronyensis</name>
    <dbReference type="NCBI Taxonomy" id="1348613"/>
    <lineage>
        <taxon>Bacteria</taxon>
        <taxon>Bacillati</taxon>
        <taxon>Bacillota</taxon>
        <taxon>Clostridia</taxon>
        <taxon>Lachnospirales</taxon>
        <taxon>Vallitaleaceae</taxon>
        <taxon>Vallitalea</taxon>
    </lineage>
</organism>
<comment type="similarity">
    <text evidence="1">Belongs to the asp23 family.</text>
</comment>
<protein>
    <submittedName>
        <fullName evidence="2">Asp23/Gls24 family envelope stress response protein</fullName>
    </submittedName>
</protein>
<sequence>MDRQTYKIHEKDKVGEVHIADEVIAIIAGLAATEVEGVAGMVGNFTGDLVEMLGKKNLAKGVNVEVGDKDVSLDLAIIVDFGSSIPDVTVTVQDKVKNAVETMTGLEVDEINIRVAGVNVEK</sequence>
<dbReference type="KEGG" id="vpy:HZI73_16565"/>
<reference evidence="2" key="1">
    <citation type="submission" date="2020-07" db="EMBL/GenBank/DDBJ databases">
        <title>Vallitalea pronyensis genome.</title>
        <authorList>
            <person name="Postec A."/>
        </authorList>
    </citation>
    <scope>NUCLEOTIDE SEQUENCE</scope>
    <source>
        <strain evidence="2">FatNI3</strain>
    </source>
</reference>
<dbReference type="Pfam" id="PF03780">
    <property type="entry name" value="Asp23"/>
    <property type="match status" value="1"/>
</dbReference>
<accession>A0A8J8MLC2</accession>
<dbReference type="AlphaFoldDB" id="A0A8J8MLC2"/>
<dbReference type="RefSeq" id="WP_212694492.1">
    <property type="nucleotide sequence ID" value="NZ_CP058649.1"/>
</dbReference>
<keyword evidence="3" id="KW-1185">Reference proteome</keyword>
<dbReference type="PANTHER" id="PTHR34297">
    <property type="entry name" value="HYPOTHETICAL CYTOSOLIC PROTEIN-RELATED"/>
    <property type="match status" value="1"/>
</dbReference>
<name>A0A8J8MLC2_9FIRM</name>
<dbReference type="InterPro" id="IPR005531">
    <property type="entry name" value="Asp23"/>
</dbReference>